<feature type="chain" id="PRO_5045248226" evidence="2">
    <location>
        <begin position="27"/>
        <end position="372"/>
    </location>
</feature>
<feature type="signal peptide" evidence="2">
    <location>
        <begin position="1"/>
        <end position="26"/>
    </location>
</feature>
<proteinExistence type="predicted"/>
<feature type="domain" description="IPT/TIG" evidence="3">
    <location>
        <begin position="123"/>
        <end position="197"/>
    </location>
</feature>
<comment type="caution">
    <text evidence="4">The sequence shown here is derived from an EMBL/GenBank/DDBJ whole genome shotgun (WGS) entry which is preliminary data.</text>
</comment>
<dbReference type="CDD" id="cd00603">
    <property type="entry name" value="IPT_PCSR"/>
    <property type="match status" value="1"/>
</dbReference>
<evidence type="ECO:0000313" key="4">
    <source>
        <dbReference type="EMBL" id="MCL6273477.1"/>
    </source>
</evidence>
<evidence type="ECO:0000256" key="2">
    <source>
        <dbReference type="SAM" id="SignalP"/>
    </source>
</evidence>
<dbReference type="Pfam" id="PF01833">
    <property type="entry name" value="TIG"/>
    <property type="match status" value="2"/>
</dbReference>
<dbReference type="PANTHER" id="PTHR46769">
    <property type="entry name" value="POLYCYSTIC KIDNEY AND HEPATIC DISEASE 1 (AUTOSOMAL RECESSIVE)-LIKE 1"/>
    <property type="match status" value="1"/>
</dbReference>
<dbReference type="PROSITE" id="PS51257">
    <property type="entry name" value="PROKAR_LIPOPROTEIN"/>
    <property type="match status" value="1"/>
</dbReference>
<dbReference type="InterPro" id="IPR002909">
    <property type="entry name" value="IPT_dom"/>
</dbReference>
<organism evidence="4 5">
    <name type="scientific">Flagellimonas spongiicola</name>
    <dbReference type="NCBI Taxonomy" id="2942208"/>
    <lineage>
        <taxon>Bacteria</taxon>
        <taxon>Pseudomonadati</taxon>
        <taxon>Bacteroidota</taxon>
        <taxon>Flavobacteriia</taxon>
        <taxon>Flavobacteriales</taxon>
        <taxon>Flavobacteriaceae</taxon>
        <taxon>Flagellimonas</taxon>
    </lineage>
</organism>
<dbReference type="RefSeq" id="WP_249656652.1">
    <property type="nucleotide sequence ID" value="NZ_JAMFMA010000001.1"/>
</dbReference>
<dbReference type="Gene3D" id="2.60.40.10">
    <property type="entry name" value="Immunoglobulins"/>
    <property type="match status" value="2"/>
</dbReference>
<accession>A0ABT0PQ09</accession>
<dbReference type="EMBL" id="JAMFMA010000001">
    <property type="protein sequence ID" value="MCL6273477.1"/>
    <property type="molecule type" value="Genomic_DNA"/>
</dbReference>
<dbReference type="SUPFAM" id="SSF81296">
    <property type="entry name" value="E set domains"/>
    <property type="match status" value="2"/>
</dbReference>
<sequence length="372" mass="40424">MKFSNYPRLRKTISAVLPVVAILFFAACSEDESATEVYTKINEFYPPSAEVGAIVTINGENFSSSETGNSVKFGEAEADVKSASTNQLKVEVPKGATSAKISVTVKGTTVKSINTFNLIYNGPSISLFHPEKGPIGSGVTIEGTNFSEEPSENTVMFGEVQAKVLKSNEKELKVIVPENAITSKLSVTVDGETWASEDDFEVIEISQLNEIQTVYLYNLADNESSSFYNSTLQTTYVNNLFEGPSAEEQQQVDISFGVLDNDNAQAGNVYPNFISPKLRVALGFDNDLGINATETTFKEEDPDLDLELVTPDDLEFNVDHSGGTGLTKISIAGDKVYSFINAAGVKGYIEVVEVNGADDYKYVELKILVQKK</sequence>
<dbReference type="Proteomes" id="UP001203607">
    <property type="component" value="Unassembled WGS sequence"/>
</dbReference>
<feature type="domain" description="IPT/TIG" evidence="3">
    <location>
        <begin position="41"/>
        <end position="116"/>
    </location>
</feature>
<evidence type="ECO:0000313" key="5">
    <source>
        <dbReference type="Proteomes" id="UP001203607"/>
    </source>
</evidence>
<dbReference type="InterPro" id="IPR013783">
    <property type="entry name" value="Ig-like_fold"/>
</dbReference>
<dbReference type="InterPro" id="IPR052387">
    <property type="entry name" value="Fibrocystin"/>
</dbReference>
<protein>
    <submittedName>
        <fullName evidence="4">IPT/TIG domain-containing protein</fullName>
    </submittedName>
</protein>
<reference evidence="4 5" key="1">
    <citation type="submission" date="2022-05" db="EMBL/GenBank/DDBJ databases">
        <authorList>
            <person name="Park J.-S."/>
        </authorList>
    </citation>
    <scope>NUCLEOTIDE SEQUENCE [LARGE SCALE GENOMIC DNA]</scope>
    <source>
        <strain evidence="4 5">2012CJ35-5</strain>
    </source>
</reference>
<dbReference type="InterPro" id="IPR014756">
    <property type="entry name" value="Ig_E-set"/>
</dbReference>
<evidence type="ECO:0000259" key="3">
    <source>
        <dbReference type="Pfam" id="PF01833"/>
    </source>
</evidence>
<keyword evidence="1 2" id="KW-0732">Signal</keyword>
<gene>
    <name evidence="4" type="ORF">M3P19_05615</name>
</gene>
<keyword evidence="5" id="KW-1185">Reference proteome</keyword>
<evidence type="ECO:0000256" key="1">
    <source>
        <dbReference type="ARBA" id="ARBA00022729"/>
    </source>
</evidence>
<dbReference type="PANTHER" id="PTHR46769:SF2">
    <property type="entry name" value="FIBROCYSTIN-L ISOFORM 2 PRECURSOR-RELATED"/>
    <property type="match status" value="1"/>
</dbReference>
<name>A0ABT0PQ09_9FLAO</name>